<dbReference type="InterPro" id="IPR036217">
    <property type="entry name" value="MethylDNA_cys_MeTrfase_DNAb"/>
</dbReference>
<evidence type="ECO:0000256" key="2">
    <source>
        <dbReference type="ARBA" id="ARBA00022603"/>
    </source>
</evidence>
<dbReference type="InterPro" id="IPR036631">
    <property type="entry name" value="MGMT_N_sf"/>
</dbReference>
<keyword evidence="5" id="KW-0234">DNA repair</keyword>
<keyword evidence="3 8" id="KW-0808">Transferase</keyword>
<dbReference type="InterPro" id="IPR014048">
    <property type="entry name" value="MethylDNA_cys_MeTrfase_DNA-bd"/>
</dbReference>
<sequence length="185" mass="19493">MPSYALFDTAIGPCGLVWGDDGVTNAVLPEADLEATRQRLLRRTPAAVETEPTSEIATAIEAIRELFAGGQRDLADIKLDLAAVSDFQREVYAIARAIPPGETLTYGDIAKRLGGVQLAREVGQAMGKNPIPIIVPCHRVLAAGGGTGGFSAPGGVDTKLRMLTIEKARTSAQPSLFDDLPLARA</sequence>
<dbReference type="InterPro" id="IPR001497">
    <property type="entry name" value="MethylDNA_cys_MeTrfase_AS"/>
</dbReference>
<dbReference type="RefSeq" id="WP_307352899.1">
    <property type="nucleotide sequence ID" value="NZ_JAUSVS010000014.1"/>
</dbReference>
<dbReference type="InterPro" id="IPR036388">
    <property type="entry name" value="WH-like_DNA-bd_sf"/>
</dbReference>
<evidence type="ECO:0000256" key="5">
    <source>
        <dbReference type="ARBA" id="ARBA00023204"/>
    </source>
</evidence>
<evidence type="ECO:0000256" key="4">
    <source>
        <dbReference type="ARBA" id="ARBA00022763"/>
    </source>
</evidence>
<keyword evidence="4" id="KW-0227">DNA damage</keyword>
<proteinExistence type="predicted"/>
<dbReference type="Proteomes" id="UP001228905">
    <property type="component" value="Unassembled WGS sequence"/>
</dbReference>
<keyword evidence="9" id="KW-1185">Reference proteome</keyword>
<dbReference type="GO" id="GO:0003908">
    <property type="term" value="F:methylated-DNA-[protein]-cysteine S-methyltransferase activity"/>
    <property type="evidence" value="ECO:0007669"/>
    <property type="project" value="UniProtKB-EC"/>
</dbReference>
<feature type="domain" description="Methylated-DNA-[protein]-cysteine S-methyltransferase DNA binding" evidence="7">
    <location>
        <begin position="86"/>
        <end position="167"/>
    </location>
</feature>
<dbReference type="Gene3D" id="1.10.10.10">
    <property type="entry name" value="Winged helix-like DNA-binding domain superfamily/Winged helix DNA-binding domain"/>
    <property type="match status" value="1"/>
</dbReference>
<comment type="caution">
    <text evidence="8">The sequence shown here is derived from an EMBL/GenBank/DDBJ whole genome shotgun (WGS) entry which is preliminary data.</text>
</comment>
<evidence type="ECO:0000259" key="7">
    <source>
        <dbReference type="Pfam" id="PF01035"/>
    </source>
</evidence>
<comment type="catalytic activity">
    <reaction evidence="1">
        <text>a 4-O-methyl-thymidine in DNA + L-cysteinyl-[protein] = a thymidine in DNA + S-methyl-L-cysteinyl-[protein]</text>
        <dbReference type="Rhea" id="RHEA:53428"/>
        <dbReference type="Rhea" id="RHEA-COMP:10131"/>
        <dbReference type="Rhea" id="RHEA-COMP:10132"/>
        <dbReference type="Rhea" id="RHEA-COMP:13555"/>
        <dbReference type="Rhea" id="RHEA-COMP:13556"/>
        <dbReference type="ChEBI" id="CHEBI:29950"/>
        <dbReference type="ChEBI" id="CHEBI:82612"/>
        <dbReference type="ChEBI" id="CHEBI:137386"/>
        <dbReference type="ChEBI" id="CHEBI:137387"/>
        <dbReference type="EC" id="2.1.1.63"/>
    </reaction>
</comment>
<accession>A0ABU0IXL6</accession>
<evidence type="ECO:0000313" key="9">
    <source>
        <dbReference type="Proteomes" id="UP001228905"/>
    </source>
</evidence>
<evidence type="ECO:0000256" key="3">
    <source>
        <dbReference type="ARBA" id="ARBA00022679"/>
    </source>
</evidence>
<evidence type="ECO:0000256" key="1">
    <source>
        <dbReference type="ARBA" id="ARBA00001286"/>
    </source>
</evidence>
<dbReference type="SUPFAM" id="SSF46767">
    <property type="entry name" value="Methylated DNA-protein cysteine methyltransferase, C-terminal domain"/>
    <property type="match status" value="1"/>
</dbReference>
<dbReference type="PROSITE" id="PS00374">
    <property type="entry name" value="MGMT"/>
    <property type="match status" value="1"/>
</dbReference>
<reference evidence="8 9" key="1">
    <citation type="submission" date="2023-07" db="EMBL/GenBank/DDBJ databases">
        <title>Genomic Encyclopedia of Type Strains, Phase IV (KMG-IV): sequencing the most valuable type-strain genomes for metagenomic binning, comparative biology and taxonomic classification.</title>
        <authorList>
            <person name="Goeker M."/>
        </authorList>
    </citation>
    <scope>NUCLEOTIDE SEQUENCE [LARGE SCALE GENOMIC DNA]</scope>
    <source>
        <strain evidence="8 9">DSM 18695</strain>
    </source>
</reference>
<organism evidence="8 9">
    <name type="scientific">Caulobacter ginsengisoli</name>
    <dbReference type="NCBI Taxonomy" id="400775"/>
    <lineage>
        <taxon>Bacteria</taxon>
        <taxon>Pseudomonadati</taxon>
        <taxon>Pseudomonadota</taxon>
        <taxon>Alphaproteobacteria</taxon>
        <taxon>Caulobacterales</taxon>
        <taxon>Caulobacteraceae</taxon>
        <taxon>Caulobacter</taxon>
    </lineage>
</organism>
<keyword evidence="2 8" id="KW-0489">Methyltransferase</keyword>
<dbReference type="NCBIfam" id="TIGR00589">
    <property type="entry name" value="ogt"/>
    <property type="match status" value="1"/>
</dbReference>
<evidence type="ECO:0000256" key="6">
    <source>
        <dbReference type="ARBA" id="ARBA00049348"/>
    </source>
</evidence>
<dbReference type="EMBL" id="JAUSVS010000014">
    <property type="protein sequence ID" value="MDQ0466758.1"/>
    <property type="molecule type" value="Genomic_DNA"/>
</dbReference>
<dbReference type="PANTHER" id="PTHR10815:SF5">
    <property type="entry name" value="METHYLATED-DNA--PROTEIN-CYSTEINE METHYLTRANSFERASE"/>
    <property type="match status" value="1"/>
</dbReference>
<dbReference type="Pfam" id="PF01035">
    <property type="entry name" value="DNA_binding_1"/>
    <property type="match status" value="1"/>
</dbReference>
<dbReference type="Gene3D" id="3.30.160.70">
    <property type="entry name" value="Methylated DNA-protein cysteine methyltransferase domain"/>
    <property type="match status" value="1"/>
</dbReference>
<dbReference type="CDD" id="cd06445">
    <property type="entry name" value="ATase"/>
    <property type="match status" value="1"/>
</dbReference>
<dbReference type="SUPFAM" id="SSF53155">
    <property type="entry name" value="Methylated DNA-protein cysteine methyltransferase domain"/>
    <property type="match status" value="1"/>
</dbReference>
<dbReference type="EC" id="2.1.1.63" evidence="8"/>
<evidence type="ECO:0000313" key="8">
    <source>
        <dbReference type="EMBL" id="MDQ0466758.1"/>
    </source>
</evidence>
<comment type="catalytic activity">
    <reaction evidence="6">
        <text>a 6-O-methyl-2'-deoxyguanosine in DNA + L-cysteinyl-[protein] = S-methyl-L-cysteinyl-[protein] + a 2'-deoxyguanosine in DNA</text>
        <dbReference type="Rhea" id="RHEA:24000"/>
        <dbReference type="Rhea" id="RHEA-COMP:10131"/>
        <dbReference type="Rhea" id="RHEA-COMP:10132"/>
        <dbReference type="Rhea" id="RHEA-COMP:11367"/>
        <dbReference type="Rhea" id="RHEA-COMP:11368"/>
        <dbReference type="ChEBI" id="CHEBI:29950"/>
        <dbReference type="ChEBI" id="CHEBI:82612"/>
        <dbReference type="ChEBI" id="CHEBI:85445"/>
        <dbReference type="ChEBI" id="CHEBI:85448"/>
        <dbReference type="EC" id="2.1.1.63"/>
    </reaction>
</comment>
<dbReference type="GO" id="GO:0032259">
    <property type="term" value="P:methylation"/>
    <property type="evidence" value="ECO:0007669"/>
    <property type="project" value="UniProtKB-KW"/>
</dbReference>
<protein>
    <submittedName>
        <fullName evidence="8">Methylated-DNA-[protein]-cysteine S-methyltransferase</fullName>
        <ecNumber evidence="8">2.1.1.63</ecNumber>
    </submittedName>
</protein>
<name>A0ABU0IXL6_9CAUL</name>
<gene>
    <name evidence="8" type="ORF">QO010_004554</name>
</gene>
<dbReference type="PANTHER" id="PTHR10815">
    <property type="entry name" value="METHYLATED-DNA--PROTEIN-CYSTEINE METHYLTRANSFERASE"/>
    <property type="match status" value="1"/>
</dbReference>